<proteinExistence type="predicted"/>
<sequence length="60" mass="6668">MTVLRGTAHPGAKLTAAAVREIRGRYATGGWTHRTLAAEYGVDRSLIGAICRREKWRCVR</sequence>
<evidence type="ECO:0000313" key="2">
    <source>
        <dbReference type="Proteomes" id="UP000466523"/>
    </source>
</evidence>
<protein>
    <submittedName>
        <fullName evidence="1">Uncharacterized protein</fullName>
    </submittedName>
</protein>
<comment type="caution">
    <text evidence="1">The sequence shown here is derived from an EMBL/GenBank/DDBJ whole genome shotgun (WGS) entry which is preliminary data.</text>
</comment>
<accession>A0A7K3LEL2</accession>
<evidence type="ECO:0000313" key="1">
    <source>
        <dbReference type="EMBL" id="NDJ90580.1"/>
    </source>
</evidence>
<name>A0A7K3LEL2_9MYCO</name>
<dbReference type="Proteomes" id="UP000466523">
    <property type="component" value="Unassembled WGS sequence"/>
</dbReference>
<dbReference type="EMBL" id="JAACYR010000056">
    <property type="protein sequence ID" value="NDJ90580.1"/>
    <property type="molecule type" value="Genomic_DNA"/>
</dbReference>
<organism evidence="1 2">
    <name type="scientific">Mycolicibacter kumamotonensis</name>
    <dbReference type="NCBI Taxonomy" id="354243"/>
    <lineage>
        <taxon>Bacteria</taxon>
        <taxon>Bacillati</taxon>
        <taxon>Actinomycetota</taxon>
        <taxon>Actinomycetes</taxon>
        <taxon>Mycobacteriales</taxon>
        <taxon>Mycobacteriaceae</taxon>
        <taxon>Mycolicibacter</taxon>
    </lineage>
</organism>
<reference evidence="1 2" key="1">
    <citation type="submission" date="2020-01" db="EMBL/GenBank/DDBJ databases">
        <authorList>
            <person name="Sanchez-Estrada R."/>
            <person name="Gonzalez-Y-Merchand J.A."/>
            <person name="Rivera-Gutierrez S."/>
        </authorList>
    </citation>
    <scope>NUCLEOTIDE SEQUENCE [LARGE SCALE GENOMIC DNA]</scope>
    <source>
        <strain evidence="1 2">CST 7247</strain>
    </source>
</reference>
<dbReference type="AlphaFoldDB" id="A0A7K3LEL2"/>
<gene>
    <name evidence="1" type="ORF">GWR20_15690</name>
</gene>